<name>A0ACB7ZY20_9AGAM</name>
<proteinExistence type="predicted"/>
<reference evidence="1" key="1">
    <citation type="journal article" date="2021" name="New Phytol.">
        <title>Evolutionary innovations through gain and loss of genes in the ectomycorrhizal Boletales.</title>
        <authorList>
            <person name="Wu G."/>
            <person name="Miyauchi S."/>
            <person name="Morin E."/>
            <person name="Kuo A."/>
            <person name="Drula E."/>
            <person name="Varga T."/>
            <person name="Kohler A."/>
            <person name="Feng B."/>
            <person name="Cao Y."/>
            <person name="Lipzen A."/>
            <person name="Daum C."/>
            <person name="Hundley H."/>
            <person name="Pangilinan J."/>
            <person name="Johnson J."/>
            <person name="Barry K."/>
            <person name="LaButti K."/>
            <person name="Ng V."/>
            <person name="Ahrendt S."/>
            <person name="Min B."/>
            <person name="Choi I.G."/>
            <person name="Park H."/>
            <person name="Plett J.M."/>
            <person name="Magnuson J."/>
            <person name="Spatafora J.W."/>
            <person name="Nagy L.G."/>
            <person name="Henrissat B."/>
            <person name="Grigoriev I.V."/>
            <person name="Yang Z.L."/>
            <person name="Xu J."/>
            <person name="Martin F.M."/>
        </authorList>
    </citation>
    <scope>NUCLEOTIDE SEQUENCE</scope>
    <source>
        <strain evidence="1">ATCC 28755</strain>
    </source>
</reference>
<evidence type="ECO:0000313" key="1">
    <source>
        <dbReference type="EMBL" id="KAH7905996.1"/>
    </source>
</evidence>
<dbReference type="Proteomes" id="UP000790377">
    <property type="component" value="Unassembled WGS sequence"/>
</dbReference>
<sequence>MSSPSIFNSKPVFASALIILSFLSAPANAQNRTTEQGEAQITDPNQECSPYYYAPVSDALSNYPTIWQPATIVANDSAAQAKYQSIIGQIPNIAPKGTQPASLMGDFSGYNYPASDPDCWWTDTTCTTPKLAGLPPDVTTVPEPDTLGYGFDDGPNCSHNAFYDYLQQNNQKATMFYIGSNVMDWPLEAQRGLADGHELCVHTWSHHYMTSLTNEQAFAEFYYTVSTRVNLLQAIKLVAGVTPTCWRPPFGDVDDRIRAFANAFGLRTVVWQYDSNDWREGTDGYTAAEVDANYQALIANAQNGTFSTAGTIMLTHELNNFTMSEAIKFYDQLKAAFKYLVPVGVGLNQTQPYVETNYSLPSFSQYVSGTTTVSGGSAASSASSSSAQAAPSNAGQSSSTGGGSGSDQKTTGGSIGVPSAFVGAGVLTAAAIFASNAMELLAL</sequence>
<accession>A0ACB7ZY20</accession>
<dbReference type="EMBL" id="MU268087">
    <property type="protein sequence ID" value="KAH7905996.1"/>
    <property type="molecule type" value="Genomic_DNA"/>
</dbReference>
<protein>
    <submittedName>
        <fullName evidence="1">Carbohydrate esterase family 4 protein</fullName>
    </submittedName>
</protein>
<evidence type="ECO:0000313" key="2">
    <source>
        <dbReference type="Proteomes" id="UP000790377"/>
    </source>
</evidence>
<keyword evidence="2" id="KW-1185">Reference proteome</keyword>
<organism evidence="1 2">
    <name type="scientific">Hygrophoropsis aurantiaca</name>
    <dbReference type="NCBI Taxonomy" id="72124"/>
    <lineage>
        <taxon>Eukaryota</taxon>
        <taxon>Fungi</taxon>
        <taxon>Dikarya</taxon>
        <taxon>Basidiomycota</taxon>
        <taxon>Agaricomycotina</taxon>
        <taxon>Agaricomycetes</taxon>
        <taxon>Agaricomycetidae</taxon>
        <taxon>Boletales</taxon>
        <taxon>Coniophorineae</taxon>
        <taxon>Hygrophoropsidaceae</taxon>
        <taxon>Hygrophoropsis</taxon>
    </lineage>
</organism>
<comment type="caution">
    <text evidence="1">The sequence shown here is derived from an EMBL/GenBank/DDBJ whole genome shotgun (WGS) entry which is preliminary data.</text>
</comment>
<gene>
    <name evidence="1" type="ORF">BJ138DRAFT_1224653</name>
</gene>